<dbReference type="AlphaFoldDB" id="A0A2D4JK28"/>
<reference evidence="2" key="2">
    <citation type="submission" date="2017-11" db="EMBL/GenBank/DDBJ databases">
        <title>Coralsnake Venomics: Analyses of Venom Gland Transcriptomes and Proteomes of Six Brazilian Taxa.</title>
        <authorList>
            <person name="Aird S.D."/>
            <person name="Jorge da Silva N."/>
            <person name="Qiu L."/>
            <person name="Villar-Briones A."/>
            <person name="Aparecida-Saddi V."/>
            <person name="Campos-Telles M.P."/>
            <person name="Grau M."/>
            <person name="Mikheyev A.S."/>
        </authorList>
    </citation>
    <scope>NUCLEOTIDE SEQUENCE</scope>
    <source>
        <tissue evidence="2">Venom_gland</tissue>
    </source>
</reference>
<organism evidence="2">
    <name type="scientific">Micrurus lemniscatus lemniscatus</name>
    <dbReference type="NCBI Taxonomy" id="129467"/>
    <lineage>
        <taxon>Eukaryota</taxon>
        <taxon>Metazoa</taxon>
        <taxon>Chordata</taxon>
        <taxon>Craniata</taxon>
        <taxon>Vertebrata</taxon>
        <taxon>Euteleostomi</taxon>
        <taxon>Lepidosauria</taxon>
        <taxon>Squamata</taxon>
        <taxon>Bifurcata</taxon>
        <taxon>Unidentata</taxon>
        <taxon>Episquamata</taxon>
        <taxon>Toxicofera</taxon>
        <taxon>Serpentes</taxon>
        <taxon>Colubroidea</taxon>
        <taxon>Elapidae</taxon>
        <taxon>Elapinae</taxon>
        <taxon>Micrurus</taxon>
    </lineage>
</organism>
<protein>
    <submittedName>
        <fullName evidence="2">Uncharacterized protein</fullName>
    </submittedName>
</protein>
<evidence type="ECO:0000256" key="1">
    <source>
        <dbReference type="SAM" id="MobiDB-lite"/>
    </source>
</evidence>
<sequence length="133" mass="15835">MKLWFHSKSQHYVHTSKTSERIHSNSTTQHTQSSQYTKIQVSKVMVLINLCLSAFSLMDKYINKLDLQQRVMQHLETIGLPFIQKNKSSMKTKLNFMIKMERLKKTHENNQQYLQRNKIHKGRKEKPNNTLSF</sequence>
<dbReference type="EMBL" id="IACK01211083">
    <property type="protein sequence ID" value="LAA96805.1"/>
    <property type="molecule type" value="Transcribed_RNA"/>
</dbReference>
<evidence type="ECO:0000313" key="2">
    <source>
        <dbReference type="EMBL" id="LAA96805.1"/>
    </source>
</evidence>
<accession>A0A2D4JK28</accession>
<name>A0A2D4JK28_MICLE</name>
<proteinExistence type="predicted"/>
<feature type="region of interest" description="Disordered" evidence="1">
    <location>
        <begin position="107"/>
        <end position="133"/>
    </location>
</feature>
<reference evidence="2" key="1">
    <citation type="submission" date="2017-07" db="EMBL/GenBank/DDBJ databases">
        <authorList>
            <person name="Mikheyev A."/>
            <person name="Grau M."/>
        </authorList>
    </citation>
    <scope>NUCLEOTIDE SEQUENCE</scope>
    <source>
        <tissue evidence="2">Venom_gland</tissue>
    </source>
</reference>